<keyword evidence="8 10" id="KW-0460">Magnesium</keyword>
<feature type="binding site" evidence="10">
    <location>
        <position position="164"/>
    </location>
    <ligand>
        <name>Mg(2+)</name>
        <dbReference type="ChEBI" id="CHEBI:18420"/>
    </ligand>
</feature>
<evidence type="ECO:0000256" key="9">
    <source>
        <dbReference type="ARBA" id="ARBA00023277"/>
    </source>
</evidence>
<evidence type="ECO:0000256" key="8">
    <source>
        <dbReference type="ARBA" id="ARBA00022842"/>
    </source>
</evidence>
<comment type="similarity">
    <text evidence="4 10">Belongs to the HAD-like hydrolase superfamily. CbbY/CbbZ/Gph/YieH family.</text>
</comment>
<dbReference type="AlphaFoldDB" id="A0A0A0ECY5"/>
<dbReference type="NCBIfam" id="TIGR01549">
    <property type="entry name" value="HAD-SF-IA-v1"/>
    <property type="match status" value="1"/>
</dbReference>
<dbReference type="Proteomes" id="UP000030004">
    <property type="component" value="Unassembled WGS sequence"/>
</dbReference>
<dbReference type="InterPro" id="IPR041492">
    <property type="entry name" value="HAD_2"/>
</dbReference>
<dbReference type="PRINTS" id="PR00413">
    <property type="entry name" value="HADHALOGNASE"/>
</dbReference>
<name>A0A0A0ECY5_9RHOB</name>
<dbReference type="EMBL" id="AQQX01000005">
    <property type="protein sequence ID" value="KGM48160.1"/>
    <property type="molecule type" value="Genomic_DNA"/>
</dbReference>
<evidence type="ECO:0000256" key="5">
    <source>
        <dbReference type="ARBA" id="ARBA00013078"/>
    </source>
</evidence>
<dbReference type="SUPFAM" id="SSF56784">
    <property type="entry name" value="HAD-like"/>
    <property type="match status" value="1"/>
</dbReference>
<evidence type="ECO:0000256" key="7">
    <source>
        <dbReference type="ARBA" id="ARBA00022801"/>
    </source>
</evidence>
<organism evidence="11 12">
    <name type="scientific">Pseudooceanicola atlanticus</name>
    <dbReference type="NCBI Taxonomy" id="1461694"/>
    <lineage>
        <taxon>Bacteria</taxon>
        <taxon>Pseudomonadati</taxon>
        <taxon>Pseudomonadota</taxon>
        <taxon>Alphaproteobacteria</taxon>
        <taxon>Rhodobacterales</taxon>
        <taxon>Paracoccaceae</taxon>
        <taxon>Pseudooceanicola</taxon>
    </lineage>
</organism>
<proteinExistence type="inferred from homology"/>
<dbReference type="OrthoDB" id="9793014at2"/>
<comment type="pathway">
    <text evidence="3 10">Organic acid metabolism; glycolate biosynthesis; glycolate from 2-phosphoglycolate: step 1/1.</text>
</comment>
<dbReference type="STRING" id="1461694.ATO9_14390"/>
<accession>A0A0A0ECY5</accession>
<dbReference type="CDD" id="cd07512">
    <property type="entry name" value="HAD_PGPase"/>
    <property type="match status" value="1"/>
</dbReference>
<dbReference type="InterPro" id="IPR006439">
    <property type="entry name" value="HAD-SF_hydro_IA"/>
</dbReference>
<feature type="active site" description="Nucleophile" evidence="10">
    <location>
        <position position="7"/>
    </location>
</feature>
<evidence type="ECO:0000256" key="1">
    <source>
        <dbReference type="ARBA" id="ARBA00000830"/>
    </source>
</evidence>
<dbReference type="GO" id="GO:0006281">
    <property type="term" value="P:DNA repair"/>
    <property type="evidence" value="ECO:0007669"/>
    <property type="project" value="TreeGrafter"/>
</dbReference>
<evidence type="ECO:0000256" key="3">
    <source>
        <dbReference type="ARBA" id="ARBA00004818"/>
    </source>
</evidence>
<evidence type="ECO:0000313" key="12">
    <source>
        <dbReference type="Proteomes" id="UP000030004"/>
    </source>
</evidence>
<gene>
    <name evidence="11" type="ORF">ATO9_14390</name>
</gene>
<comment type="catalytic activity">
    <reaction evidence="1 10">
        <text>2-phosphoglycolate + H2O = glycolate + phosphate</text>
        <dbReference type="Rhea" id="RHEA:14369"/>
        <dbReference type="ChEBI" id="CHEBI:15377"/>
        <dbReference type="ChEBI" id="CHEBI:29805"/>
        <dbReference type="ChEBI" id="CHEBI:43474"/>
        <dbReference type="ChEBI" id="CHEBI:58033"/>
        <dbReference type="EC" id="3.1.3.18"/>
    </reaction>
</comment>
<evidence type="ECO:0000313" key="11">
    <source>
        <dbReference type="EMBL" id="KGM48160.1"/>
    </source>
</evidence>
<dbReference type="GO" id="GO:0046872">
    <property type="term" value="F:metal ion binding"/>
    <property type="evidence" value="ECO:0007669"/>
    <property type="project" value="UniProtKB-KW"/>
</dbReference>
<dbReference type="SFLD" id="SFLDG01129">
    <property type="entry name" value="C1.5:_HAD__Beta-PGM__Phosphata"/>
    <property type="match status" value="1"/>
</dbReference>
<dbReference type="InterPro" id="IPR023198">
    <property type="entry name" value="PGP-like_dom2"/>
</dbReference>
<dbReference type="GO" id="GO:0005975">
    <property type="term" value="P:carbohydrate metabolic process"/>
    <property type="evidence" value="ECO:0007669"/>
    <property type="project" value="InterPro"/>
</dbReference>
<keyword evidence="9 10" id="KW-0119">Carbohydrate metabolism</keyword>
<comment type="caution">
    <text evidence="11">The sequence shown here is derived from an EMBL/GenBank/DDBJ whole genome shotgun (WGS) entry which is preliminary data.</text>
</comment>
<dbReference type="InterPro" id="IPR037512">
    <property type="entry name" value="PGPase_prok"/>
</dbReference>
<dbReference type="InterPro" id="IPR050155">
    <property type="entry name" value="HAD-like_hydrolase_sf"/>
</dbReference>
<feature type="binding site" evidence="10">
    <location>
        <position position="9"/>
    </location>
    <ligand>
        <name>Mg(2+)</name>
        <dbReference type="ChEBI" id="CHEBI:18420"/>
    </ligand>
</feature>
<dbReference type="SFLD" id="SFLDS00003">
    <property type="entry name" value="Haloacid_Dehalogenase"/>
    <property type="match status" value="1"/>
</dbReference>
<dbReference type="GO" id="GO:0005829">
    <property type="term" value="C:cytosol"/>
    <property type="evidence" value="ECO:0007669"/>
    <property type="project" value="TreeGrafter"/>
</dbReference>
<dbReference type="Pfam" id="PF13419">
    <property type="entry name" value="HAD_2"/>
    <property type="match status" value="1"/>
</dbReference>
<keyword evidence="12" id="KW-1185">Reference proteome</keyword>
<dbReference type="NCBIfam" id="TIGR01449">
    <property type="entry name" value="PGP_bact"/>
    <property type="match status" value="1"/>
</dbReference>
<dbReference type="InterPro" id="IPR023214">
    <property type="entry name" value="HAD_sf"/>
</dbReference>
<dbReference type="Gene3D" id="3.40.50.1000">
    <property type="entry name" value="HAD superfamily/HAD-like"/>
    <property type="match status" value="1"/>
</dbReference>
<dbReference type="PANTHER" id="PTHR43434">
    <property type="entry name" value="PHOSPHOGLYCOLATE PHOSPHATASE"/>
    <property type="match status" value="1"/>
</dbReference>
<evidence type="ECO:0000256" key="2">
    <source>
        <dbReference type="ARBA" id="ARBA00001946"/>
    </source>
</evidence>
<protein>
    <recommendedName>
        <fullName evidence="5 10">Phosphoglycolate phosphatase</fullName>
        <shortName evidence="10">PGP</shortName>
        <shortName evidence="10">PGPase</shortName>
        <ecNumber evidence="5 10">3.1.3.18</ecNumber>
    </recommendedName>
</protein>
<evidence type="ECO:0000256" key="4">
    <source>
        <dbReference type="ARBA" id="ARBA00006171"/>
    </source>
</evidence>
<dbReference type="GO" id="GO:0008967">
    <property type="term" value="F:phosphoglycolate phosphatase activity"/>
    <property type="evidence" value="ECO:0007669"/>
    <property type="project" value="UniProtKB-UniRule"/>
</dbReference>
<sequence>MTAIVFDLDGTLVDSAPGIAAAVNTALAAQYCRPLSLAQVTSFIGNGVPALIEQVAIASGISMLRREALLEGFRSAYYADPTYLTALFDGVLPCLEGLRASGFRLGICTNKPEEPTHQILDKLGIAGLFDAVVGGDTAPTRKPDPAPLHLAFERMGRSGIYVGDSEVDAACAAQAGIPFVLFTEGYRKAPVEDLPHMAKFSRYGDLSALLSRAAA</sequence>
<dbReference type="SFLD" id="SFLDG01135">
    <property type="entry name" value="C1.5.6:_HAD__Beta-PGM__Phospha"/>
    <property type="match status" value="1"/>
</dbReference>
<dbReference type="eggNOG" id="COG0546">
    <property type="taxonomic scope" value="Bacteria"/>
</dbReference>
<dbReference type="Gene3D" id="1.10.150.240">
    <property type="entry name" value="Putative phosphatase, domain 2"/>
    <property type="match status" value="1"/>
</dbReference>
<dbReference type="HAMAP" id="MF_00495">
    <property type="entry name" value="GPH_hydrolase_bact"/>
    <property type="match status" value="1"/>
</dbReference>
<evidence type="ECO:0000256" key="6">
    <source>
        <dbReference type="ARBA" id="ARBA00022723"/>
    </source>
</evidence>
<keyword evidence="7 10" id="KW-0378">Hydrolase</keyword>
<evidence type="ECO:0000256" key="10">
    <source>
        <dbReference type="HAMAP-Rule" id="MF_00495"/>
    </source>
</evidence>
<dbReference type="UniPathway" id="UPA00865">
    <property type="reaction ID" value="UER00834"/>
</dbReference>
<reference evidence="11 12" key="1">
    <citation type="journal article" date="2015" name="Antonie Van Leeuwenhoek">
        <title>Pseudooceanicola atlanticus gen. nov. sp. nov., isolated from surface seawater of the Atlantic Ocean and reclassification of Oceanicola batsensis, Oceanicola marinus, Oceanicola nitratireducens, Oceanicola nanhaiensis, Oceanicola antarcticus and Oceanicola flagellatus, as Pseudooceanicola batsensis comb. nov., Pseudooceanicola marinus comb. nov., Pseudooceanicola nitratireducens comb. nov., Pseudooceanicola nanhaiensis comb. nov., Pseudooceanicola antarcticus comb. nov., and Pseudooceanicola flagellatus comb. nov.</title>
        <authorList>
            <person name="Lai Q."/>
            <person name="Li G."/>
            <person name="Liu X."/>
            <person name="Du Y."/>
            <person name="Sun F."/>
            <person name="Shao Z."/>
        </authorList>
    </citation>
    <scope>NUCLEOTIDE SEQUENCE [LARGE SCALE GENOMIC DNA]</scope>
    <source>
        <strain evidence="11 12">22II-s11g</strain>
    </source>
</reference>
<comment type="function">
    <text evidence="10">Specifically catalyzes the dephosphorylation of 2-phosphoglycolate. Is involved in the dissimilation of the intracellular 2-phosphoglycolate formed during the DNA repair of 3'-phosphoglycolate ends, a major class of DNA lesions induced by oxidative stress.</text>
</comment>
<feature type="binding site" evidence="10">
    <location>
        <position position="7"/>
    </location>
    <ligand>
        <name>Mg(2+)</name>
        <dbReference type="ChEBI" id="CHEBI:18420"/>
    </ligand>
</feature>
<comment type="cofactor">
    <cofactor evidence="2 10">
        <name>Mg(2+)</name>
        <dbReference type="ChEBI" id="CHEBI:18420"/>
    </cofactor>
</comment>
<dbReference type="InterPro" id="IPR036412">
    <property type="entry name" value="HAD-like_sf"/>
</dbReference>
<dbReference type="GO" id="GO:0046295">
    <property type="term" value="P:glycolate biosynthetic process"/>
    <property type="evidence" value="ECO:0007669"/>
    <property type="project" value="UniProtKB-UniRule"/>
</dbReference>
<dbReference type="EC" id="3.1.3.18" evidence="5 10"/>
<keyword evidence="6 10" id="KW-0479">Metal-binding</keyword>
<dbReference type="PANTHER" id="PTHR43434:SF1">
    <property type="entry name" value="PHOSPHOGLYCOLATE PHOSPHATASE"/>
    <property type="match status" value="1"/>
</dbReference>
<dbReference type="RefSeq" id="WP_043750267.1">
    <property type="nucleotide sequence ID" value="NZ_AQQX01000005.1"/>
</dbReference>